<comment type="caution">
    <text evidence="1">The sequence shown here is derived from an EMBL/GenBank/DDBJ whole genome shotgun (WGS) entry which is preliminary data.</text>
</comment>
<keyword evidence="2" id="KW-1185">Reference proteome</keyword>
<sequence>MNNFLSPRVLAGAALVGIVSAAGVFIYEQIYAEKRRAMLVSEVARLDKQVSSMRAELEALRELQKETQLRRLKQKKNEKQRRERAAKQATPSGDSADAPEHSYASDSEYFTDYQSVLGTDGEMDSEEFFDVHTDDEEDSDDTLRGALGNGHVLNDTLDDYGDPARKRSQPSGHLTHRRR</sequence>
<dbReference type="EMBL" id="CM034388">
    <property type="protein sequence ID" value="KAJ0182940.1"/>
    <property type="molecule type" value="Genomic_DNA"/>
</dbReference>
<protein>
    <submittedName>
        <fullName evidence="1">Uncharacterized protein</fullName>
    </submittedName>
</protein>
<evidence type="ECO:0000313" key="2">
    <source>
        <dbReference type="Proteomes" id="UP000824533"/>
    </source>
</evidence>
<proteinExistence type="predicted"/>
<reference evidence="1 2" key="1">
    <citation type="journal article" date="2021" name="Front. Genet.">
        <title>Chromosome-Level Genome Assembly Reveals Significant Gene Expansion in the Toll and IMD Signaling Pathways of Dendrolimus kikuchii.</title>
        <authorList>
            <person name="Zhou J."/>
            <person name="Wu P."/>
            <person name="Xiong Z."/>
            <person name="Liu N."/>
            <person name="Zhao N."/>
            <person name="Ji M."/>
            <person name="Qiu Y."/>
            <person name="Yang B."/>
        </authorList>
    </citation>
    <scope>NUCLEOTIDE SEQUENCE [LARGE SCALE GENOMIC DNA]</scope>
    <source>
        <strain evidence="1">Ann1</strain>
    </source>
</reference>
<dbReference type="Proteomes" id="UP000824533">
    <property type="component" value="Linkage Group LG02"/>
</dbReference>
<accession>A0ACC1DGB2</accession>
<gene>
    <name evidence="1" type="ORF">K1T71_000916</name>
</gene>
<name>A0ACC1DGB2_9NEOP</name>
<organism evidence="1 2">
    <name type="scientific">Dendrolimus kikuchii</name>
    <dbReference type="NCBI Taxonomy" id="765133"/>
    <lineage>
        <taxon>Eukaryota</taxon>
        <taxon>Metazoa</taxon>
        <taxon>Ecdysozoa</taxon>
        <taxon>Arthropoda</taxon>
        <taxon>Hexapoda</taxon>
        <taxon>Insecta</taxon>
        <taxon>Pterygota</taxon>
        <taxon>Neoptera</taxon>
        <taxon>Endopterygota</taxon>
        <taxon>Lepidoptera</taxon>
        <taxon>Glossata</taxon>
        <taxon>Ditrysia</taxon>
        <taxon>Bombycoidea</taxon>
        <taxon>Lasiocampidae</taxon>
        <taxon>Dendrolimus</taxon>
    </lineage>
</organism>
<evidence type="ECO:0000313" key="1">
    <source>
        <dbReference type="EMBL" id="KAJ0182940.1"/>
    </source>
</evidence>